<gene>
    <name evidence="2" type="ORF">RMCFA_1719</name>
</gene>
<evidence type="ECO:0000313" key="3">
    <source>
        <dbReference type="Proteomes" id="UP000069705"/>
    </source>
</evidence>
<dbReference type="Proteomes" id="UP000069705">
    <property type="component" value="Unassembled WGS sequence"/>
</dbReference>
<protein>
    <submittedName>
        <fullName evidence="2">Uncharacterized protein</fullName>
    </submittedName>
</protein>
<dbReference type="AlphaFoldDB" id="A0A100WNU3"/>
<comment type="caution">
    <text evidence="2">The sequence shown here is derived from an EMBL/GenBank/DDBJ whole genome shotgun (WGS) entry which is preliminary data.</text>
</comment>
<feature type="non-terminal residue" evidence="2">
    <location>
        <position position="43"/>
    </location>
</feature>
<dbReference type="EMBL" id="BCSZ01000015">
    <property type="protein sequence ID" value="GAT01607.1"/>
    <property type="molecule type" value="Genomic_DNA"/>
</dbReference>
<evidence type="ECO:0000313" key="2">
    <source>
        <dbReference type="EMBL" id="GAT01607.1"/>
    </source>
</evidence>
<accession>A0A100WNU3</accession>
<feature type="non-terminal residue" evidence="2">
    <location>
        <position position="1"/>
    </location>
</feature>
<reference evidence="2 3" key="1">
    <citation type="journal article" date="2016" name="Genome Announc.">
        <title>Draft Genome Sequences of Five Rapidly Growing Mycobacterium Species, M. thermoresistibile, M. fortuitum subsp. acetamidolyticum, M. canariasense, M. brisbanense, and M. novocastrense.</title>
        <authorList>
            <person name="Katahira K."/>
            <person name="Ogura Y."/>
            <person name="Gotoh Y."/>
            <person name="Hayashi T."/>
        </authorList>
    </citation>
    <scope>NUCLEOTIDE SEQUENCE [LARGE SCALE GENOMIC DNA]</scope>
    <source>
        <strain evidence="2 3">JCM6368</strain>
    </source>
</reference>
<feature type="region of interest" description="Disordered" evidence="1">
    <location>
        <begin position="1"/>
        <end position="43"/>
    </location>
</feature>
<reference evidence="3" key="2">
    <citation type="submission" date="2016-02" db="EMBL/GenBank/DDBJ databases">
        <title>Draft genome sequence of five rapidly growing Mycobacterium species.</title>
        <authorList>
            <person name="Katahira K."/>
            <person name="Gotou Y."/>
            <person name="Iida K."/>
            <person name="Ogura Y."/>
            <person name="Hayashi T."/>
        </authorList>
    </citation>
    <scope>NUCLEOTIDE SEQUENCE [LARGE SCALE GENOMIC DNA]</scope>
    <source>
        <strain evidence="3">JCM6368</strain>
    </source>
</reference>
<proteinExistence type="predicted"/>
<organism evidence="2 3">
    <name type="scientific">Mycolicibacterium fortuitum subsp. acetamidolyticum</name>
    <dbReference type="NCBI Taxonomy" id="144550"/>
    <lineage>
        <taxon>Bacteria</taxon>
        <taxon>Bacillati</taxon>
        <taxon>Actinomycetota</taxon>
        <taxon>Actinomycetes</taxon>
        <taxon>Mycobacteriales</taxon>
        <taxon>Mycobacteriaceae</taxon>
        <taxon>Mycolicibacterium</taxon>
    </lineage>
</organism>
<sequence>GWPGTTRNAYMKPSATFHQPSTRPPSRAPHTPRASRPRPSYPT</sequence>
<evidence type="ECO:0000256" key="1">
    <source>
        <dbReference type="SAM" id="MobiDB-lite"/>
    </source>
</evidence>
<name>A0A100WNU3_MYCFO</name>